<keyword evidence="2" id="KW-0539">Nucleus</keyword>
<gene>
    <name evidence="5" type="ORF">PIB30_015821</name>
</gene>
<evidence type="ECO:0000256" key="1">
    <source>
        <dbReference type="ARBA" id="ARBA00004123"/>
    </source>
</evidence>
<dbReference type="SUPFAM" id="SSF47113">
    <property type="entry name" value="Histone-fold"/>
    <property type="match status" value="1"/>
</dbReference>
<protein>
    <recommendedName>
        <fullName evidence="4">Transcription factor CBF/NF-Y/archaeal histone domain-containing protein</fullName>
    </recommendedName>
</protein>
<evidence type="ECO:0000256" key="3">
    <source>
        <dbReference type="SAM" id="MobiDB-lite"/>
    </source>
</evidence>
<dbReference type="Proteomes" id="UP001341840">
    <property type="component" value="Unassembled WGS sequence"/>
</dbReference>
<dbReference type="InterPro" id="IPR003958">
    <property type="entry name" value="CBFA_NFYB_domain"/>
</dbReference>
<dbReference type="EMBL" id="JASCZI010000044">
    <property type="protein sequence ID" value="MED6107649.1"/>
    <property type="molecule type" value="Genomic_DNA"/>
</dbReference>
<evidence type="ECO:0000313" key="6">
    <source>
        <dbReference type="Proteomes" id="UP001341840"/>
    </source>
</evidence>
<dbReference type="InterPro" id="IPR050568">
    <property type="entry name" value="Transcr_DNA_Rep_Reg"/>
</dbReference>
<evidence type="ECO:0000256" key="2">
    <source>
        <dbReference type="ARBA" id="ARBA00023242"/>
    </source>
</evidence>
<accession>A0ABU6Q769</accession>
<keyword evidence="6" id="KW-1185">Reference proteome</keyword>
<evidence type="ECO:0000259" key="4">
    <source>
        <dbReference type="Pfam" id="PF00808"/>
    </source>
</evidence>
<proteinExistence type="predicted"/>
<sequence>MELGNLWSSQHREVEQARDFKNSPSPLARVRKMIKAEEGVNRISAEVPIVLAKACDLFIRNTEDFKNCMFLLARVKKMMKAKEASTGS</sequence>
<reference evidence="5 6" key="1">
    <citation type="journal article" date="2023" name="Plants (Basel)">
        <title>Bridging the Gap: Combining Genomics and Transcriptomics Approaches to Understand Stylosanthes scabra, an Orphan Legume from the Brazilian Caatinga.</title>
        <authorList>
            <person name="Ferreira-Neto J.R.C."/>
            <person name="da Silva M.D."/>
            <person name="Binneck E."/>
            <person name="de Melo N.F."/>
            <person name="da Silva R.H."/>
            <person name="de Melo A.L.T.M."/>
            <person name="Pandolfi V."/>
            <person name="Bustamante F.O."/>
            <person name="Brasileiro-Vidal A.C."/>
            <person name="Benko-Iseppon A.M."/>
        </authorList>
    </citation>
    <scope>NUCLEOTIDE SEQUENCE [LARGE SCALE GENOMIC DNA]</scope>
    <source>
        <tissue evidence="5">Leaves</tissue>
    </source>
</reference>
<name>A0ABU6Q769_9FABA</name>
<dbReference type="Gene3D" id="1.10.20.10">
    <property type="entry name" value="Histone, subunit A"/>
    <property type="match status" value="1"/>
</dbReference>
<dbReference type="PANTHER" id="PTHR10252:SF134">
    <property type="entry name" value="NUCLEAR TRANSCRIPTION FACTOR Y SUBUNIT C-4"/>
    <property type="match status" value="1"/>
</dbReference>
<dbReference type="InterPro" id="IPR009072">
    <property type="entry name" value="Histone-fold"/>
</dbReference>
<feature type="region of interest" description="Disordered" evidence="3">
    <location>
        <begin position="1"/>
        <end position="22"/>
    </location>
</feature>
<organism evidence="5 6">
    <name type="scientific">Stylosanthes scabra</name>
    <dbReference type="NCBI Taxonomy" id="79078"/>
    <lineage>
        <taxon>Eukaryota</taxon>
        <taxon>Viridiplantae</taxon>
        <taxon>Streptophyta</taxon>
        <taxon>Embryophyta</taxon>
        <taxon>Tracheophyta</taxon>
        <taxon>Spermatophyta</taxon>
        <taxon>Magnoliopsida</taxon>
        <taxon>eudicotyledons</taxon>
        <taxon>Gunneridae</taxon>
        <taxon>Pentapetalae</taxon>
        <taxon>rosids</taxon>
        <taxon>fabids</taxon>
        <taxon>Fabales</taxon>
        <taxon>Fabaceae</taxon>
        <taxon>Papilionoideae</taxon>
        <taxon>50 kb inversion clade</taxon>
        <taxon>dalbergioids sensu lato</taxon>
        <taxon>Dalbergieae</taxon>
        <taxon>Pterocarpus clade</taxon>
        <taxon>Stylosanthes</taxon>
    </lineage>
</organism>
<feature type="domain" description="Transcription factor CBF/NF-Y/archaeal histone" evidence="4">
    <location>
        <begin position="26"/>
        <end position="60"/>
    </location>
</feature>
<comment type="caution">
    <text evidence="5">The sequence shown here is derived from an EMBL/GenBank/DDBJ whole genome shotgun (WGS) entry which is preliminary data.</text>
</comment>
<dbReference type="Pfam" id="PF00808">
    <property type="entry name" value="CBFD_NFYB_HMF"/>
    <property type="match status" value="1"/>
</dbReference>
<feature type="compositionally biased region" description="Basic and acidic residues" evidence="3">
    <location>
        <begin position="10"/>
        <end position="21"/>
    </location>
</feature>
<dbReference type="PANTHER" id="PTHR10252">
    <property type="entry name" value="HISTONE-LIKE TRANSCRIPTION FACTOR CCAAT-RELATED"/>
    <property type="match status" value="1"/>
</dbReference>
<comment type="subcellular location">
    <subcellularLocation>
        <location evidence="1">Nucleus</location>
    </subcellularLocation>
</comment>
<evidence type="ECO:0000313" key="5">
    <source>
        <dbReference type="EMBL" id="MED6107649.1"/>
    </source>
</evidence>